<evidence type="ECO:0000256" key="6">
    <source>
        <dbReference type="SAM" id="Phobius"/>
    </source>
</evidence>
<dbReference type="PROSITE" id="PS51007">
    <property type="entry name" value="CYTC"/>
    <property type="match status" value="1"/>
</dbReference>
<dbReference type="SUPFAM" id="SSF46626">
    <property type="entry name" value="Cytochrome c"/>
    <property type="match status" value="2"/>
</dbReference>
<keyword evidence="3" id="KW-0479">Metal-binding</keyword>
<reference evidence="8" key="1">
    <citation type="submission" date="2018-06" db="EMBL/GenBank/DDBJ databases">
        <authorList>
            <person name="Zhirakovskaya E."/>
        </authorList>
    </citation>
    <scope>NUCLEOTIDE SEQUENCE</scope>
</reference>
<accession>A0A3B1CJN0</accession>
<evidence type="ECO:0000313" key="8">
    <source>
        <dbReference type="EMBL" id="VAX24174.1"/>
    </source>
</evidence>
<dbReference type="Gene3D" id="1.10.760.10">
    <property type="entry name" value="Cytochrome c-like domain"/>
    <property type="match status" value="2"/>
</dbReference>
<name>A0A3B1CJN0_9ZZZZ</name>
<keyword evidence="2" id="KW-0349">Heme</keyword>
<dbReference type="InterPro" id="IPR009056">
    <property type="entry name" value="Cyt_c-like_dom"/>
</dbReference>
<dbReference type="GO" id="GO:0009055">
    <property type="term" value="F:electron transfer activity"/>
    <property type="evidence" value="ECO:0007669"/>
    <property type="project" value="InterPro"/>
</dbReference>
<dbReference type="InterPro" id="IPR019020">
    <property type="entry name" value="Cyt-c552/DMSO_Rdtase_haem-bd"/>
</dbReference>
<keyword evidence="6" id="KW-1133">Transmembrane helix</keyword>
<feature type="transmembrane region" description="Helical" evidence="6">
    <location>
        <begin position="441"/>
        <end position="462"/>
    </location>
</feature>
<keyword evidence="6" id="KW-0472">Membrane</keyword>
<evidence type="ECO:0000256" key="3">
    <source>
        <dbReference type="ARBA" id="ARBA00022723"/>
    </source>
</evidence>
<keyword evidence="6" id="KW-0812">Transmembrane</keyword>
<dbReference type="GO" id="GO:0020037">
    <property type="term" value="F:heme binding"/>
    <property type="evidence" value="ECO:0007669"/>
    <property type="project" value="InterPro"/>
</dbReference>
<proteinExistence type="predicted"/>
<dbReference type="Pfam" id="PF00034">
    <property type="entry name" value="Cytochrom_C"/>
    <property type="match status" value="2"/>
</dbReference>
<feature type="domain" description="Cytochrome c" evidence="7">
    <location>
        <begin position="105"/>
        <end position="205"/>
    </location>
</feature>
<keyword evidence="1" id="KW-0813">Transport</keyword>
<dbReference type="AlphaFoldDB" id="A0A3B1CJN0"/>
<feature type="non-terminal residue" evidence="8">
    <location>
        <position position="1"/>
    </location>
</feature>
<evidence type="ECO:0000256" key="4">
    <source>
        <dbReference type="ARBA" id="ARBA00022982"/>
    </source>
</evidence>
<dbReference type="GO" id="GO:0046872">
    <property type="term" value="F:metal ion binding"/>
    <property type="evidence" value="ECO:0007669"/>
    <property type="project" value="UniProtKB-KW"/>
</dbReference>
<organism evidence="8">
    <name type="scientific">hydrothermal vent metagenome</name>
    <dbReference type="NCBI Taxonomy" id="652676"/>
    <lineage>
        <taxon>unclassified sequences</taxon>
        <taxon>metagenomes</taxon>
        <taxon>ecological metagenomes</taxon>
    </lineage>
</organism>
<evidence type="ECO:0000256" key="5">
    <source>
        <dbReference type="ARBA" id="ARBA00023004"/>
    </source>
</evidence>
<evidence type="ECO:0000256" key="1">
    <source>
        <dbReference type="ARBA" id="ARBA00022448"/>
    </source>
</evidence>
<evidence type="ECO:0000256" key="2">
    <source>
        <dbReference type="ARBA" id="ARBA00022617"/>
    </source>
</evidence>
<keyword evidence="5" id="KW-0408">Iron</keyword>
<dbReference type="Pfam" id="PF09459">
    <property type="entry name" value="EB_dh"/>
    <property type="match status" value="1"/>
</dbReference>
<dbReference type="InterPro" id="IPR036909">
    <property type="entry name" value="Cyt_c-like_dom_sf"/>
</dbReference>
<evidence type="ECO:0000259" key="7">
    <source>
        <dbReference type="PROSITE" id="PS51007"/>
    </source>
</evidence>
<dbReference type="EMBL" id="UOGC01000161">
    <property type="protein sequence ID" value="VAX24174.1"/>
    <property type="molecule type" value="Genomic_DNA"/>
</dbReference>
<protein>
    <recommendedName>
        <fullName evidence="7">Cytochrome c domain-containing protein</fullName>
    </recommendedName>
</protein>
<keyword evidence="4" id="KW-0249">Electron transport</keyword>
<sequence>WCHGKEGEADGPGAEFMMPPPRDFSEGVYKFKTADPTAEIVRDEDLFRAIKEGMPGSAMPSWKEIFKDPEIWDLVAFVKSLTDMFEDMDNPAEISYAGKIPSSPESIEKGRKAFEAAKCFECHGQAGKGDTTKKLKEDSGAKLWPRNLTKPWTFRSSYTAEAIFARVSNGIPSTPMPSFAGEKTEKGKLSLEDRWHVVNYVMSLKDDSSKTKDGDIVIRGIQMAELPKDENDPAWDKASATAFFLVPQIIEKERFFTPTNNLVKVSALFNDSELAFLVEWDDRSKSVPGNDAAAAIAWGDLTPDALAIQTPVVLPTASEKPYFGHGDASHPVSMMYWNSGSVESPNSTMLLTTTGTGNREKSDATAAGFSATGSYKDGTWRVMMKRKLTANVDMDTSFEAGRYIPIAFANWDGSNGEVGSKHTLTSWYWLLLKPETGSAVVVLPSLAFLLLVGGQLLFAGFLSRSRQSNKS</sequence>
<gene>
    <name evidence="8" type="ORF">MNBD_NITROSPINAE01-1386</name>
</gene>
<dbReference type="Gene3D" id="2.60.40.1190">
    <property type="match status" value="1"/>
</dbReference>